<name>A0A8E2BB62_9HYPH</name>
<dbReference type="Proteomes" id="UP000532373">
    <property type="component" value="Unassembled WGS sequence"/>
</dbReference>
<evidence type="ECO:0000256" key="1">
    <source>
        <dbReference type="ARBA" id="ARBA00004442"/>
    </source>
</evidence>
<dbReference type="GO" id="GO:0009279">
    <property type="term" value="C:cell outer membrane"/>
    <property type="evidence" value="ECO:0007669"/>
    <property type="project" value="UniProtKB-SubCell"/>
</dbReference>
<dbReference type="PANTHER" id="PTHR38776:SF1">
    <property type="entry name" value="MLTA-INTERACTING PROTEIN-RELATED"/>
    <property type="match status" value="1"/>
</dbReference>
<evidence type="ECO:0000313" key="7">
    <source>
        <dbReference type="EMBL" id="MBB6466236.1"/>
    </source>
</evidence>
<evidence type="ECO:0000256" key="6">
    <source>
        <dbReference type="SAM" id="SignalP"/>
    </source>
</evidence>
<evidence type="ECO:0000256" key="4">
    <source>
        <dbReference type="ARBA" id="ARBA00023136"/>
    </source>
</evidence>
<organism evidence="7 8">
    <name type="scientific">Aminobacter carboxidus</name>
    <dbReference type="NCBI Taxonomy" id="376165"/>
    <lineage>
        <taxon>Bacteria</taxon>
        <taxon>Pseudomonadati</taxon>
        <taxon>Pseudomonadota</taxon>
        <taxon>Alphaproteobacteria</taxon>
        <taxon>Hyphomicrobiales</taxon>
        <taxon>Phyllobacteriaceae</taxon>
        <taxon>Aminobacter</taxon>
    </lineage>
</organism>
<comment type="similarity">
    <text evidence="2">Belongs to the MipA/OmpV family.</text>
</comment>
<feature type="signal peptide" evidence="6">
    <location>
        <begin position="1"/>
        <end position="23"/>
    </location>
</feature>
<dbReference type="RefSeq" id="WP_184768699.1">
    <property type="nucleotide sequence ID" value="NZ_JACHGI010000003.1"/>
</dbReference>
<keyword evidence="3 6" id="KW-0732">Signal</keyword>
<proteinExistence type="inferred from homology"/>
<evidence type="ECO:0000256" key="3">
    <source>
        <dbReference type="ARBA" id="ARBA00022729"/>
    </source>
</evidence>
<dbReference type="Pfam" id="PF06629">
    <property type="entry name" value="MipA"/>
    <property type="match status" value="1"/>
</dbReference>
<dbReference type="AlphaFoldDB" id="A0A8E2BB62"/>
<comment type="subcellular location">
    <subcellularLocation>
        <location evidence="1">Cell outer membrane</location>
    </subcellularLocation>
</comment>
<sequence>MRYFGRISAAVSTLALVSGPAMAGEGAFGFLSGDWYLTLGATGMVAPRFEGSKKYLFSAQPIISLGKAGNDVRFSSRNDNISLALIDDGGVRAGLNGKIIFGRDAEHELQGLHDVRWGGEIGGFFEFYPTDWMRARAEVRHGIRAHSGIVADIAVDAFHDVTPDIRVSGGPRVSFASDDYFDTYYGVSAQEAAASGISQYDPSGGMRSAGVGGAITWKATDNVTASLFTEYSRLMGSAADSTIVKERGSRDQLMIGVSTSYRFDFKL</sequence>
<feature type="chain" id="PRO_5034814592" evidence="6">
    <location>
        <begin position="24"/>
        <end position="267"/>
    </location>
</feature>
<gene>
    <name evidence="7" type="ORF">HNQ96_002101</name>
</gene>
<keyword evidence="4" id="KW-0472">Membrane</keyword>
<evidence type="ECO:0000256" key="2">
    <source>
        <dbReference type="ARBA" id="ARBA00005722"/>
    </source>
</evidence>
<dbReference type="InterPro" id="IPR010583">
    <property type="entry name" value="MipA"/>
</dbReference>
<comment type="caution">
    <text evidence="7">The sequence shown here is derived from an EMBL/GenBank/DDBJ whole genome shotgun (WGS) entry which is preliminary data.</text>
</comment>
<protein>
    <submittedName>
        <fullName evidence="7">Outer membrane scaffolding protein for murein synthesis (MipA/OmpV family)</fullName>
    </submittedName>
</protein>
<evidence type="ECO:0000256" key="5">
    <source>
        <dbReference type="ARBA" id="ARBA00023237"/>
    </source>
</evidence>
<keyword evidence="5" id="KW-0998">Cell outer membrane</keyword>
<evidence type="ECO:0000313" key="8">
    <source>
        <dbReference type="Proteomes" id="UP000532373"/>
    </source>
</evidence>
<reference evidence="7 8" key="1">
    <citation type="submission" date="2020-08" db="EMBL/GenBank/DDBJ databases">
        <title>Genomic Encyclopedia of Type Strains, Phase IV (KMG-IV): sequencing the most valuable type-strain genomes for metagenomic binning, comparative biology and taxonomic classification.</title>
        <authorList>
            <person name="Goeker M."/>
        </authorList>
    </citation>
    <scope>NUCLEOTIDE SEQUENCE [LARGE SCALE GENOMIC DNA]</scope>
    <source>
        <strain evidence="7 8">DSM 17454</strain>
    </source>
</reference>
<dbReference type="EMBL" id="JACHGI010000003">
    <property type="protein sequence ID" value="MBB6466236.1"/>
    <property type="molecule type" value="Genomic_DNA"/>
</dbReference>
<dbReference type="PANTHER" id="PTHR38776">
    <property type="entry name" value="MLTA-INTERACTING PROTEIN-RELATED"/>
    <property type="match status" value="1"/>
</dbReference>
<accession>A0A8E2BB62</accession>